<gene>
    <name evidence="1" type="ORF">CVT26_004925</name>
</gene>
<dbReference type="OrthoDB" id="2802356at2759"/>
<dbReference type="EMBL" id="NHYE01000796">
    <property type="protein sequence ID" value="PPR02981.1"/>
    <property type="molecule type" value="Genomic_DNA"/>
</dbReference>
<organism evidence="1 2">
    <name type="scientific">Gymnopilus dilepis</name>
    <dbReference type="NCBI Taxonomy" id="231916"/>
    <lineage>
        <taxon>Eukaryota</taxon>
        <taxon>Fungi</taxon>
        <taxon>Dikarya</taxon>
        <taxon>Basidiomycota</taxon>
        <taxon>Agaricomycotina</taxon>
        <taxon>Agaricomycetes</taxon>
        <taxon>Agaricomycetidae</taxon>
        <taxon>Agaricales</taxon>
        <taxon>Agaricineae</taxon>
        <taxon>Hymenogastraceae</taxon>
        <taxon>Gymnopilus</taxon>
    </lineage>
</organism>
<accession>A0A409YIY7</accession>
<reference evidence="1 2" key="1">
    <citation type="journal article" date="2018" name="Evol. Lett.">
        <title>Horizontal gene cluster transfer increased hallucinogenic mushroom diversity.</title>
        <authorList>
            <person name="Reynolds H.T."/>
            <person name="Vijayakumar V."/>
            <person name="Gluck-Thaler E."/>
            <person name="Korotkin H.B."/>
            <person name="Matheny P.B."/>
            <person name="Slot J.C."/>
        </authorList>
    </citation>
    <scope>NUCLEOTIDE SEQUENCE [LARGE SCALE GENOMIC DNA]</scope>
    <source>
        <strain evidence="1 2">SRW20</strain>
    </source>
</reference>
<feature type="non-terminal residue" evidence="1">
    <location>
        <position position="1"/>
    </location>
</feature>
<dbReference type="Proteomes" id="UP000284706">
    <property type="component" value="Unassembled WGS sequence"/>
</dbReference>
<evidence type="ECO:0000313" key="2">
    <source>
        <dbReference type="Proteomes" id="UP000284706"/>
    </source>
</evidence>
<name>A0A409YIY7_9AGAR</name>
<dbReference type="STRING" id="231916.A0A409YIY7"/>
<proteinExistence type="predicted"/>
<dbReference type="AlphaFoldDB" id="A0A409YIY7"/>
<sequence>KRFKTKSITARDRRSVPRIGSCRQYASGPGKEFPIRASSPTHLPAAAILCDLLDILLIMREAYLSLAGNGYDFYRAHAATADPYYFDHAWNRVREYGGAPAGGMGVGLNEARHWHRRAYGAMVDDLSIFPFYLSLLFAQNEVHLLAPEELGHAAAYEAYRTWIHNSQIYEPLSGDIERQREALTALAVAEATRLLQFSSRPMDQLARLAATEAAAHTASYIFYQVGRFMTLQFT</sequence>
<protein>
    <submittedName>
        <fullName evidence="1">Uncharacterized protein</fullName>
    </submittedName>
</protein>
<comment type="caution">
    <text evidence="1">The sequence shown here is derived from an EMBL/GenBank/DDBJ whole genome shotgun (WGS) entry which is preliminary data.</text>
</comment>
<evidence type="ECO:0000313" key="1">
    <source>
        <dbReference type="EMBL" id="PPR02981.1"/>
    </source>
</evidence>
<dbReference type="InParanoid" id="A0A409YIY7"/>
<keyword evidence="2" id="KW-1185">Reference proteome</keyword>